<reference evidence="1 2" key="1">
    <citation type="submission" date="2022-04" db="EMBL/GenBank/DDBJ databases">
        <title>Positive selection, recombination, and allopatry shape intraspecific diversity of widespread and dominant cyanobacteria.</title>
        <authorList>
            <person name="Wei J."/>
            <person name="Shu W."/>
            <person name="Hu C."/>
        </authorList>
    </citation>
    <scope>NUCLEOTIDE SEQUENCE [LARGE SCALE GENOMIC DNA]</scope>
    <source>
        <strain evidence="1 2">AS-A4</strain>
    </source>
</reference>
<sequence>MRWLTQKINRLLCWLQHLFKRKRRARLPLTNYPLTSKTHIQQNSQGDHTQMVAQMSDGTLINSVEGQVVHIGDNIYQFDQETGKQVFQEKYGDPVQGLNALAALMQLPEVQKSVTTFRVVFEAACQQIDVIANYKALHDLLHKLELHCYNGIVQESKRLSENSTALVSLIEHDLTLKNLLRGIQKIEDSTILDNLIEHDLTLQNLLRSIQKIGSIETISTHDNQWLTKLQEAQVELHSATEKGEIEYLRRSIWLLNRVLAIQPSRINTQLTGAARSLRVPSLVNTMQSIVEKMADANLDQEKLQQFQQGVKSLGVLNSQLTALVSQHDNWQVFDLELRRIEANLDQDMNELEMSWPDLLEGTKGLFNLSTDQWMVTFQQNSQDLDTALKGQDPFITKRCFRVYCRQAKEHFYQVDLALKGVCEELREVGGAIASVLRMIE</sequence>
<name>A0ABV0KRN7_9CYAN</name>
<dbReference type="EMBL" id="JAMPLM010000046">
    <property type="protein sequence ID" value="MEP1061880.1"/>
    <property type="molecule type" value="Genomic_DNA"/>
</dbReference>
<accession>A0ABV0KRN7</accession>
<organism evidence="1 2">
    <name type="scientific">Stenomitos frigidus AS-A4</name>
    <dbReference type="NCBI Taxonomy" id="2933935"/>
    <lineage>
        <taxon>Bacteria</taxon>
        <taxon>Bacillati</taxon>
        <taxon>Cyanobacteriota</taxon>
        <taxon>Cyanophyceae</taxon>
        <taxon>Leptolyngbyales</taxon>
        <taxon>Leptolyngbyaceae</taxon>
        <taxon>Stenomitos</taxon>
    </lineage>
</organism>
<dbReference type="Proteomes" id="UP001476950">
    <property type="component" value="Unassembled WGS sequence"/>
</dbReference>
<comment type="caution">
    <text evidence="1">The sequence shown here is derived from an EMBL/GenBank/DDBJ whole genome shotgun (WGS) entry which is preliminary data.</text>
</comment>
<proteinExistence type="predicted"/>
<keyword evidence="2" id="KW-1185">Reference proteome</keyword>
<evidence type="ECO:0000313" key="2">
    <source>
        <dbReference type="Proteomes" id="UP001476950"/>
    </source>
</evidence>
<gene>
    <name evidence="1" type="ORF">NDI38_26255</name>
</gene>
<protein>
    <submittedName>
        <fullName evidence="1">Uncharacterized protein</fullName>
    </submittedName>
</protein>
<evidence type="ECO:0000313" key="1">
    <source>
        <dbReference type="EMBL" id="MEP1061880.1"/>
    </source>
</evidence>